<dbReference type="GO" id="GO:0005737">
    <property type="term" value="C:cytoplasm"/>
    <property type="evidence" value="ECO:0007669"/>
    <property type="project" value="TreeGrafter"/>
</dbReference>
<comment type="caution">
    <text evidence="4">The sequence shown here is derived from an EMBL/GenBank/DDBJ whole genome shotgun (WGS) entry which is preliminary data.</text>
</comment>
<feature type="domain" description="Rit1 N-terminal" evidence="3">
    <location>
        <begin position="24"/>
        <end position="147"/>
    </location>
</feature>
<feature type="region of interest" description="Disordered" evidence="1">
    <location>
        <begin position="590"/>
        <end position="635"/>
    </location>
</feature>
<feature type="region of interest" description="Disordered" evidence="1">
    <location>
        <begin position="155"/>
        <end position="179"/>
    </location>
</feature>
<gene>
    <name evidence="4" type="ORF">Vafri_14523</name>
</gene>
<feature type="domain" description="Rit1 N-terminal" evidence="3">
    <location>
        <begin position="836"/>
        <end position="1010"/>
    </location>
</feature>
<evidence type="ECO:0000313" key="4">
    <source>
        <dbReference type="EMBL" id="GIL59798.1"/>
    </source>
</evidence>
<sequence>MMADDADVFSPPTQESIWKVTRQLKKEQSSLYNCVASVLSDAAFVSEVRALYPALSLLANLRCGLWYTRQADGTCYFKSTDGHNGNWSFSCTRLNWHVCELAAKQGGVIIVDATRKGKRFPDAMIKTIPIWAAVVNRAVARKRAEAAALLAASGRAATEEPQPSVKHQSQRDDVASYDEPTLSVGPSALRAMQQNGGDISGTELPPPFHSPWAACAATDYDTSGAFARVGSLSQWLQSPVAAAAGADDSESYTAFLYPTPFSGSFPPQTPLQCPAVPGVVGSSNAALPTPVDLSGCRAAGVAAASGSCEGAVDLRYSCDTDLSGMEIFGEVSFGDISDSTEAVLPHRELQTSMASCQLENPVLDADGAWYGSAQFDSSVGAAVVLKAAVAAPAECSAAPGVLAPFAAACPASTAMHATPEVVEILSSMTEIKVQAAVAEVAEAAEAPSAADGTVELPAVMADVAAHPVGNGVVRLTAVPTSAADGDGCTEAALPPALADSVECADSVDLGAASASHVSCSPEECWRWGCMFGGVVDDGNLRSHCGCDTWECPIGGHIDNNELNHIYKFNRSSNVNVLDSKGTQVKVEEKAQAQSHIKEKVHVKQPRLSPSPPQRQRCQLQQHQQQRPFSSYQRQQTLQIESDLDADGSAGSCSDTCGPTGLSGLASTRSTSSSSSSLSTSRSSSCSSSHSDGAAGAGARAAGGGGSRTVRACIGVQQSIPRCRPFPRNYTCLASSPPHWPAGKGRRCGSLPPRPGAVSCGGANDDRLSSSGGGSSGSSHSTSSASCSAPSSNACSNTSSNNSSRNSSMGGGGGAAGFGTSARDGADAYDGDGWDVGLHLPLWVSSNERAQIERRLDGWVDALLRVGADVEGLSKVLRKPLRPLWISQSSTIWVDQVAQPDQLPFTPLYLVSASQPHSYLRQAGGVGGAGSDADGYSSDSCHVGASPQHNRNKQNQHEQQPHAWTYVYVPGAGDDEESWAAGLTPPVFWAHYTELLQAGPTGVHEAVRQILQTEAQALAERGTNSSILAETVMTTSTSLCTAPTDQHHLLPAGCRGGGGVILPGPGGQFFIGSTGFALGDLASGAAPGCWEQVDAVLSCGIHEHPSMVGEPRWQYGRLPESLEAVAEAELETPEEQGFAAAAAAAAIGVEAGPGPGQPHGHAIAANATDVEGANTGAAVGQAPLVGIVSGPTGLAALEASRSCEAVEDPERKVEGILGEFSFLPPFLGCTDGPDLAARCLAASSKGGGNDMAHDPLGGVAVVGPRKQQRSHRHHYHHCHHHNHNHQHDQDQHHHARRHRPAPRYLHLPVQHFKYSRTSLIQHLDAALGFLSYHLSQGRKVLIHDTNGVDTCVCIAVALLLACYGPCCTGGPSAPAWKRPYCMADEVAISLGRESVPRAITKDAVRRCLAYVSGFYPHARPTRGMLRQVFNHFVRAQGGGLGGQEAGAVKERVE</sequence>
<keyword evidence="5" id="KW-1185">Reference proteome</keyword>
<feature type="region of interest" description="Disordered" evidence="1">
    <location>
        <begin position="1277"/>
        <end position="1298"/>
    </location>
</feature>
<name>A0A8J4BEN9_9CHLO</name>
<feature type="compositionally biased region" description="Low complexity" evidence="1">
    <location>
        <begin position="930"/>
        <end position="939"/>
    </location>
</feature>
<dbReference type="EMBL" id="BNCO01000036">
    <property type="protein sequence ID" value="GIL59798.1"/>
    <property type="molecule type" value="Genomic_DNA"/>
</dbReference>
<feature type="compositionally biased region" description="Low complexity" evidence="1">
    <location>
        <begin position="613"/>
        <end position="632"/>
    </location>
</feature>
<feature type="domain" description="Rit1 DUSP-like" evidence="2">
    <location>
        <begin position="1303"/>
        <end position="1430"/>
    </location>
</feature>
<organism evidence="4 5">
    <name type="scientific">Volvox africanus</name>
    <dbReference type="NCBI Taxonomy" id="51714"/>
    <lineage>
        <taxon>Eukaryota</taxon>
        <taxon>Viridiplantae</taxon>
        <taxon>Chlorophyta</taxon>
        <taxon>core chlorophytes</taxon>
        <taxon>Chlorophyceae</taxon>
        <taxon>CS clade</taxon>
        <taxon>Chlamydomonadales</taxon>
        <taxon>Volvocaceae</taxon>
        <taxon>Volvox</taxon>
    </lineage>
</organism>
<evidence type="ECO:0000259" key="3">
    <source>
        <dbReference type="Pfam" id="PF17184"/>
    </source>
</evidence>
<dbReference type="InterPro" id="IPR033421">
    <property type="entry name" value="Rit1_DUSP-like"/>
</dbReference>
<dbReference type="InterPro" id="IPR007306">
    <property type="entry name" value="Rit1"/>
</dbReference>
<feature type="compositionally biased region" description="Basic and acidic residues" evidence="1">
    <location>
        <begin position="590"/>
        <end position="601"/>
    </location>
</feature>
<dbReference type="PANTHER" id="PTHR31811">
    <property type="entry name" value="TRNA A64-2'-O-RIBOSYLPHOSPHATE TRANSFERASE"/>
    <property type="match status" value="1"/>
</dbReference>
<dbReference type="Gene3D" id="3.90.190.10">
    <property type="entry name" value="Protein tyrosine phosphatase superfamily"/>
    <property type="match status" value="1"/>
</dbReference>
<feature type="region of interest" description="Disordered" evidence="1">
    <location>
        <begin position="734"/>
        <end position="814"/>
    </location>
</feature>
<accession>A0A8J4BEN9</accession>
<dbReference type="PANTHER" id="PTHR31811:SF0">
    <property type="entry name" value="TRNA A64-2'-O-RIBOSYLPHOSPHATE TRANSFERASE"/>
    <property type="match status" value="1"/>
</dbReference>
<feature type="region of interest" description="Disordered" evidence="1">
    <location>
        <begin position="663"/>
        <end position="706"/>
    </location>
</feature>
<dbReference type="InterPro" id="IPR033449">
    <property type="entry name" value="Rit1_N"/>
</dbReference>
<evidence type="ECO:0008006" key="6">
    <source>
        <dbReference type="Google" id="ProtNLM"/>
    </source>
</evidence>
<evidence type="ECO:0000313" key="5">
    <source>
        <dbReference type="Proteomes" id="UP000747399"/>
    </source>
</evidence>
<dbReference type="InterPro" id="IPR029021">
    <property type="entry name" value="Prot-tyrosine_phosphatase-like"/>
</dbReference>
<feature type="compositionally biased region" description="Low complexity" evidence="1">
    <location>
        <begin position="663"/>
        <end position="699"/>
    </location>
</feature>
<dbReference type="GO" id="GO:0019988">
    <property type="term" value="P:charged-tRNA amino acid modification"/>
    <property type="evidence" value="ECO:0007669"/>
    <property type="project" value="InterPro"/>
</dbReference>
<evidence type="ECO:0000256" key="1">
    <source>
        <dbReference type="SAM" id="MobiDB-lite"/>
    </source>
</evidence>
<feature type="region of interest" description="Disordered" evidence="1">
    <location>
        <begin position="923"/>
        <end position="960"/>
    </location>
</feature>
<proteinExistence type="predicted"/>
<protein>
    <recommendedName>
        <fullName evidence="6">Rit1 N-terminal domain-containing protein</fullName>
    </recommendedName>
</protein>
<evidence type="ECO:0000259" key="2">
    <source>
        <dbReference type="Pfam" id="PF04179"/>
    </source>
</evidence>
<dbReference type="Pfam" id="PF04179">
    <property type="entry name" value="Init_tRNA_PT"/>
    <property type="match status" value="1"/>
</dbReference>
<dbReference type="Pfam" id="PF17184">
    <property type="entry name" value="Rit1_C"/>
    <property type="match status" value="2"/>
</dbReference>
<dbReference type="GO" id="GO:0043399">
    <property type="term" value="F:tRNA adenosine(64)-2'-O-ribosylphosphate transferase activity"/>
    <property type="evidence" value="ECO:0007669"/>
    <property type="project" value="InterPro"/>
</dbReference>
<feature type="compositionally biased region" description="Low complexity" evidence="1">
    <location>
        <begin position="776"/>
        <end position="807"/>
    </location>
</feature>
<dbReference type="SUPFAM" id="SSF52799">
    <property type="entry name" value="(Phosphotyrosine protein) phosphatases II"/>
    <property type="match status" value="1"/>
</dbReference>
<reference evidence="4" key="1">
    <citation type="journal article" date="2021" name="Proc. Natl. Acad. Sci. U.S.A.">
        <title>Three genomes in the algal genus Volvox reveal the fate of a haploid sex-determining region after a transition to homothallism.</title>
        <authorList>
            <person name="Yamamoto K."/>
            <person name="Hamaji T."/>
            <person name="Kawai-Toyooka H."/>
            <person name="Matsuzaki R."/>
            <person name="Takahashi F."/>
            <person name="Nishimura Y."/>
            <person name="Kawachi M."/>
            <person name="Noguchi H."/>
            <person name="Minakuchi Y."/>
            <person name="Umen J.G."/>
            <person name="Toyoda A."/>
            <person name="Nozaki H."/>
        </authorList>
    </citation>
    <scope>NUCLEOTIDE SEQUENCE</scope>
    <source>
        <strain evidence="4">NIES-3780</strain>
    </source>
</reference>
<dbReference type="Proteomes" id="UP000747399">
    <property type="component" value="Unassembled WGS sequence"/>
</dbReference>